<dbReference type="KEGG" id="osn:115229030"/>
<dbReference type="RefSeq" id="XP_029655318.1">
    <property type="nucleotide sequence ID" value="XM_029799458.1"/>
</dbReference>
<protein>
    <submittedName>
        <fullName evidence="2">Uncharacterized protein LOC115229030</fullName>
    </submittedName>
</protein>
<name>A0A6P7TU75_9MOLL</name>
<organism evidence="1 2">
    <name type="scientific">Octopus sinensis</name>
    <name type="common">East Asian common octopus</name>
    <dbReference type="NCBI Taxonomy" id="2607531"/>
    <lineage>
        <taxon>Eukaryota</taxon>
        <taxon>Metazoa</taxon>
        <taxon>Spiralia</taxon>
        <taxon>Lophotrochozoa</taxon>
        <taxon>Mollusca</taxon>
        <taxon>Cephalopoda</taxon>
        <taxon>Coleoidea</taxon>
        <taxon>Octopodiformes</taxon>
        <taxon>Octopoda</taxon>
        <taxon>Incirrata</taxon>
        <taxon>Octopodidae</taxon>
        <taxon>Octopus</taxon>
    </lineage>
</organism>
<gene>
    <name evidence="2" type="primary">LOC115229030</name>
</gene>
<proteinExistence type="predicted"/>
<sequence>MDREKYLELKEEIHRKWEQVKAQDTTDTEALPKVSMDKNLKELIKIGNNTAKPGKRTCAHHGLAKKSVPHSWKLKVMEVYKVSPTLIKFMKHSMNTWETMLTLNHSNRSITSRPIKIKSDIFQGDSLPP</sequence>
<evidence type="ECO:0000313" key="1">
    <source>
        <dbReference type="Proteomes" id="UP000515154"/>
    </source>
</evidence>
<keyword evidence="1" id="KW-1185">Reference proteome</keyword>
<dbReference type="Proteomes" id="UP000515154">
    <property type="component" value="Unplaced"/>
</dbReference>
<dbReference type="AlphaFoldDB" id="A0A6P7TU75"/>
<accession>A0A6P7TU75</accession>
<reference evidence="2" key="1">
    <citation type="submission" date="2025-08" db="UniProtKB">
        <authorList>
            <consortium name="RefSeq"/>
        </authorList>
    </citation>
    <scope>IDENTIFICATION</scope>
</reference>
<evidence type="ECO:0000313" key="2">
    <source>
        <dbReference type="RefSeq" id="XP_029655318.1"/>
    </source>
</evidence>